<dbReference type="Proteomes" id="UP000297014">
    <property type="component" value="Unassembled WGS sequence"/>
</dbReference>
<dbReference type="CDD" id="cd18875">
    <property type="entry name" value="NUDIX_Hydrolase"/>
    <property type="match status" value="1"/>
</dbReference>
<comment type="caution">
    <text evidence="4">The sequence shown here is derived from an EMBL/GenBank/DDBJ whole genome shotgun (WGS) entry which is preliminary data.</text>
</comment>
<dbReference type="PANTHER" id="PTHR43046:SF14">
    <property type="entry name" value="MUTT_NUDIX FAMILY PROTEIN"/>
    <property type="match status" value="1"/>
</dbReference>
<keyword evidence="2" id="KW-0378">Hydrolase</keyword>
<dbReference type="PROSITE" id="PS00893">
    <property type="entry name" value="NUDIX_BOX"/>
    <property type="match status" value="1"/>
</dbReference>
<reference evidence="4 5" key="1">
    <citation type="submission" date="2014-01" db="EMBL/GenBank/DDBJ databases">
        <title>Draft genome sequencing of Bacillus alcalophilus CGMCC 1.3604.</title>
        <authorList>
            <person name="Yang J."/>
            <person name="Diao L."/>
            <person name="Yang S."/>
        </authorList>
    </citation>
    <scope>NUCLEOTIDE SEQUENCE [LARGE SCALE GENOMIC DNA]</scope>
    <source>
        <strain evidence="4 5">CGMCC 1.3604</strain>
    </source>
</reference>
<dbReference type="EMBL" id="JALP01000304">
    <property type="protein sequence ID" value="THG88817.1"/>
    <property type="molecule type" value="Genomic_DNA"/>
</dbReference>
<dbReference type="AlphaFoldDB" id="A0A4S4JWZ2"/>
<dbReference type="InterPro" id="IPR000086">
    <property type="entry name" value="NUDIX_hydrolase_dom"/>
</dbReference>
<dbReference type="SUPFAM" id="SSF55811">
    <property type="entry name" value="Nudix"/>
    <property type="match status" value="1"/>
</dbReference>
<dbReference type="PROSITE" id="PS51462">
    <property type="entry name" value="NUDIX"/>
    <property type="match status" value="1"/>
</dbReference>
<name>A0A4S4JWZ2_ALKAL</name>
<organism evidence="4 5">
    <name type="scientific">Alkalihalobacillus alcalophilus ATCC 27647 = CGMCC 1.3604</name>
    <dbReference type="NCBI Taxonomy" id="1218173"/>
    <lineage>
        <taxon>Bacteria</taxon>
        <taxon>Bacillati</taxon>
        <taxon>Bacillota</taxon>
        <taxon>Bacilli</taxon>
        <taxon>Bacillales</taxon>
        <taxon>Bacillaceae</taxon>
        <taxon>Alkalihalobacillus</taxon>
    </lineage>
</organism>
<proteinExistence type="predicted"/>
<comment type="cofactor">
    <cofactor evidence="1">
        <name>Mg(2+)</name>
        <dbReference type="ChEBI" id="CHEBI:18420"/>
    </cofactor>
</comment>
<protein>
    <submittedName>
        <fullName evidence="4">DNA mismatch repair protein MutT</fullName>
    </submittedName>
</protein>
<evidence type="ECO:0000313" key="4">
    <source>
        <dbReference type="EMBL" id="THG88817.1"/>
    </source>
</evidence>
<feature type="domain" description="Nudix hydrolase" evidence="3">
    <location>
        <begin position="5"/>
        <end position="130"/>
    </location>
</feature>
<gene>
    <name evidence="4" type="ORF">AJ85_21315</name>
</gene>
<dbReference type="Gene3D" id="3.90.79.10">
    <property type="entry name" value="Nucleoside Triphosphate Pyrophosphohydrolase"/>
    <property type="match status" value="1"/>
</dbReference>
<accession>A0A4S4JWZ2</accession>
<sequence>MQEIQYKFWTVCMVQERDRVLLLNRQHDYFKGYIPPGGKVDFPESFVEGAIREVYEETGLKVKNLQYKGLYEYVNPVKMERHMIFNYLTTDFEGEIKAGSEGEPEWIRISELEHIPMQKSIRRRMPFFFEEGTFEIHVQWDEEKAQEGDVRIRKT</sequence>
<evidence type="ECO:0000256" key="1">
    <source>
        <dbReference type="ARBA" id="ARBA00001946"/>
    </source>
</evidence>
<dbReference type="RefSeq" id="WP_003323091.1">
    <property type="nucleotide sequence ID" value="NZ_ALPT02000042.1"/>
</dbReference>
<dbReference type="InterPro" id="IPR020084">
    <property type="entry name" value="NUDIX_hydrolase_CS"/>
</dbReference>
<evidence type="ECO:0000259" key="3">
    <source>
        <dbReference type="PROSITE" id="PS51462"/>
    </source>
</evidence>
<dbReference type="GO" id="GO:0016787">
    <property type="term" value="F:hydrolase activity"/>
    <property type="evidence" value="ECO:0007669"/>
    <property type="project" value="UniProtKB-KW"/>
</dbReference>
<evidence type="ECO:0000313" key="5">
    <source>
        <dbReference type="Proteomes" id="UP000297014"/>
    </source>
</evidence>
<evidence type="ECO:0000256" key="2">
    <source>
        <dbReference type="ARBA" id="ARBA00022801"/>
    </source>
</evidence>
<dbReference type="Pfam" id="PF00293">
    <property type="entry name" value="NUDIX"/>
    <property type="match status" value="1"/>
</dbReference>
<dbReference type="InterPro" id="IPR015797">
    <property type="entry name" value="NUDIX_hydrolase-like_dom_sf"/>
</dbReference>
<dbReference type="PANTHER" id="PTHR43046">
    <property type="entry name" value="GDP-MANNOSE MANNOSYL HYDROLASE"/>
    <property type="match status" value="1"/>
</dbReference>